<dbReference type="CDD" id="cd07363">
    <property type="entry name" value="45_DOPA_Dioxygenase"/>
    <property type="match status" value="1"/>
</dbReference>
<gene>
    <name evidence="7" type="ORF">C5689_08075</name>
</gene>
<dbReference type="GO" id="GO:0008270">
    <property type="term" value="F:zinc ion binding"/>
    <property type="evidence" value="ECO:0007669"/>
    <property type="project" value="InterPro"/>
</dbReference>
<dbReference type="GO" id="GO:0008198">
    <property type="term" value="F:ferrous iron binding"/>
    <property type="evidence" value="ECO:0007669"/>
    <property type="project" value="InterPro"/>
</dbReference>
<dbReference type="SUPFAM" id="SSF53213">
    <property type="entry name" value="LigB-like"/>
    <property type="match status" value="1"/>
</dbReference>
<comment type="cofactor">
    <cofactor evidence="1">
        <name>Zn(2+)</name>
        <dbReference type="ChEBI" id="CHEBI:29105"/>
    </cofactor>
</comment>
<name>A0A2U1SS85_METSR</name>
<organism evidence="7 8">
    <name type="scientific">Methylosinus sporium</name>
    <dbReference type="NCBI Taxonomy" id="428"/>
    <lineage>
        <taxon>Bacteria</taxon>
        <taxon>Pseudomonadati</taxon>
        <taxon>Pseudomonadota</taxon>
        <taxon>Alphaproteobacteria</taxon>
        <taxon>Hyphomicrobiales</taxon>
        <taxon>Methylocystaceae</taxon>
        <taxon>Methylosinus</taxon>
    </lineage>
</organism>
<dbReference type="Pfam" id="PF02900">
    <property type="entry name" value="LigB"/>
    <property type="match status" value="1"/>
</dbReference>
<dbReference type="PANTHER" id="PTHR30096:SF0">
    <property type="entry name" value="4,5-DOPA DIOXYGENASE EXTRADIOL-LIKE PROTEIN"/>
    <property type="match status" value="1"/>
</dbReference>
<dbReference type="EMBL" id="PUIV01000008">
    <property type="protein sequence ID" value="PWB94470.1"/>
    <property type="molecule type" value="Genomic_DNA"/>
</dbReference>
<keyword evidence="7" id="KW-0223">Dioxygenase</keyword>
<evidence type="ECO:0000256" key="2">
    <source>
        <dbReference type="ARBA" id="ARBA00007581"/>
    </source>
</evidence>
<comment type="similarity">
    <text evidence="2">Belongs to the DODA-type extradiol aromatic ring-opening dioxygenase family.</text>
</comment>
<dbReference type="OrthoDB" id="9790889at2"/>
<reference evidence="7 8" key="1">
    <citation type="journal article" date="2018" name="Appl. Microbiol. Biotechnol.">
        <title>Co-cultivation of the strictly anaerobic methanogen Methanosarcina barkeri with aerobic methanotrophs in an oxygen-limited membrane bioreactor.</title>
        <authorList>
            <person name="In 't Zandt M.H."/>
            <person name="van den Bosch T.J.M."/>
            <person name="Rijkers R."/>
            <person name="van Kessel M.A.H.J."/>
            <person name="Jetten M.S.M."/>
            <person name="Welte C.U."/>
        </authorList>
    </citation>
    <scope>NUCLEOTIDE SEQUENCE [LARGE SCALE GENOMIC DNA]</scope>
    <source>
        <strain evidence="7 8">DSM 17706</strain>
    </source>
</reference>
<sequence>MRQPTIFISHGGGPCFWLDGPSGRAFDGLKAYLSGLLASLPERPRAILIVSAHWEEKRVTLGAARAPGMIFDYYGFPEHTYRLSYPAPGAPELAEQARGLLAAAGVETALDAARGFDHGVFVPMLIVDPGATIPILTLSLRDDLDPAFHIGVGAALEPLRDEGVLILGSGNSFHNLHTFFDGEAKAAAGFDAWLTEAATKPSAEVRNALLAQWSAAPFARACHPREEHLLPLMVVAGAAGADAGRRVFRDAVMSKAISGFAFG</sequence>
<keyword evidence="8" id="KW-1185">Reference proteome</keyword>
<evidence type="ECO:0000313" key="7">
    <source>
        <dbReference type="EMBL" id="PWB94470.1"/>
    </source>
</evidence>
<protein>
    <submittedName>
        <fullName evidence="7">Dioxygenase</fullName>
    </submittedName>
</protein>
<dbReference type="InterPro" id="IPR014436">
    <property type="entry name" value="Extradiol_dOase_DODA"/>
</dbReference>
<accession>A0A2U1SS85</accession>
<keyword evidence="4" id="KW-0862">Zinc</keyword>
<comment type="caution">
    <text evidence="7">The sequence shown here is derived from an EMBL/GenBank/DDBJ whole genome shotgun (WGS) entry which is preliminary data.</text>
</comment>
<keyword evidence="5" id="KW-0560">Oxidoreductase</keyword>
<evidence type="ECO:0000256" key="3">
    <source>
        <dbReference type="ARBA" id="ARBA00022723"/>
    </source>
</evidence>
<evidence type="ECO:0000256" key="4">
    <source>
        <dbReference type="ARBA" id="ARBA00022833"/>
    </source>
</evidence>
<keyword evidence="3" id="KW-0479">Metal-binding</keyword>
<dbReference type="InterPro" id="IPR004183">
    <property type="entry name" value="Xdiol_dOase_suB"/>
</dbReference>
<dbReference type="Gene3D" id="3.40.830.10">
    <property type="entry name" value="LigB-like"/>
    <property type="match status" value="1"/>
</dbReference>
<dbReference type="Proteomes" id="UP000245137">
    <property type="component" value="Unassembled WGS sequence"/>
</dbReference>
<dbReference type="AlphaFoldDB" id="A0A2U1SS85"/>
<dbReference type="RefSeq" id="WP_108916764.1">
    <property type="nucleotide sequence ID" value="NZ_BGJY01000008.1"/>
</dbReference>
<dbReference type="GO" id="GO:0016702">
    <property type="term" value="F:oxidoreductase activity, acting on single donors with incorporation of molecular oxygen, incorporation of two atoms of oxygen"/>
    <property type="evidence" value="ECO:0007669"/>
    <property type="project" value="UniProtKB-ARBA"/>
</dbReference>
<dbReference type="PANTHER" id="PTHR30096">
    <property type="entry name" value="4,5-DOPA DIOXYGENASE EXTRADIOL-LIKE PROTEIN"/>
    <property type="match status" value="1"/>
</dbReference>
<evidence type="ECO:0000259" key="6">
    <source>
        <dbReference type="Pfam" id="PF02900"/>
    </source>
</evidence>
<feature type="domain" description="Extradiol ring-cleavage dioxygenase class III enzyme subunit B" evidence="6">
    <location>
        <begin position="25"/>
        <end position="252"/>
    </location>
</feature>
<evidence type="ECO:0000256" key="5">
    <source>
        <dbReference type="ARBA" id="ARBA00023002"/>
    </source>
</evidence>
<evidence type="ECO:0000256" key="1">
    <source>
        <dbReference type="ARBA" id="ARBA00001947"/>
    </source>
</evidence>
<dbReference type="PIRSF" id="PIRSF006157">
    <property type="entry name" value="Doxgns_DODA"/>
    <property type="match status" value="1"/>
</dbReference>
<evidence type="ECO:0000313" key="8">
    <source>
        <dbReference type="Proteomes" id="UP000245137"/>
    </source>
</evidence>
<proteinExistence type="inferred from homology"/>